<dbReference type="Proteomes" id="UP000014174">
    <property type="component" value="Unassembled WGS sequence"/>
</dbReference>
<dbReference type="InterPro" id="IPR014284">
    <property type="entry name" value="RNA_pol_sigma-70_dom"/>
</dbReference>
<dbReference type="GO" id="GO:0003677">
    <property type="term" value="F:DNA binding"/>
    <property type="evidence" value="ECO:0007669"/>
    <property type="project" value="InterPro"/>
</dbReference>
<dbReference type="eggNOG" id="COG1595">
    <property type="taxonomic scope" value="Bacteria"/>
</dbReference>
<keyword evidence="2" id="KW-0805">Transcription regulation</keyword>
<keyword evidence="8" id="KW-1185">Reference proteome</keyword>
<evidence type="ECO:0000256" key="2">
    <source>
        <dbReference type="ARBA" id="ARBA00023015"/>
    </source>
</evidence>
<dbReference type="InterPro" id="IPR007627">
    <property type="entry name" value="RNA_pol_sigma70_r2"/>
</dbReference>
<sequence length="141" mass="16767">MKFTQNEDDAKDLIQDTLIKAIVNWDKFRDDTNIKGWLFIIMRNLFVNQYRKKKYITCPIEQAEDFQLRVNNAAESNMNIQYINSLLNKLPCQYQQPLQMFIDGYKYQEINDKLKGPIGTTKNRIYKARKILIKALLPEEN</sequence>
<keyword evidence="4" id="KW-0804">Transcription</keyword>
<dbReference type="SUPFAM" id="SSF88946">
    <property type="entry name" value="Sigma2 domain of RNA polymerase sigma factors"/>
    <property type="match status" value="1"/>
</dbReference>
<evidence type="ECO:0000256" key="1">
    <source>
        <dbReference type="ARBA" id="ARBA00010641"/>
    </source>
</evidence>
<dbReference type="GO" id="GO:0006352">
    <property type="term" value="P:DNA-templated transcription initiation"/>
    <property type="evidence" value="ECO:0007669"/>
    <property type="project" value="InterPro"/>
</dbReference>
<dbReference type="InterPro" id="IPR013325">
    <property type="entry name" value="RNA_pol_sigma_r2"/>
</dbReference>
<dbReference type="Pfam" id="PF04542">
    <property type="entry name" value="Sigma70_r2"/>
    <property type="match status" value="1"/>
</dbReference>
<dbReference type="PANTHER" id="PTHR43133">
    <property type="entry name" value="RNA POLYMERASE ECF-TYPE SIGMA FACTO"/>
    <property type="match status" value="1"/>
</dbReference>
<dbReference type="STRING" id="1150600.ADIARSV_1648"/>
<name>R9GUJ4_9SPHI</name>
<dbReference type="Gene3D" id="1.10.1740.10">
    <property type="match status" value="1"/>
</dbReference>
<dbReference type="NCBIfam" id="TIGR02937">
    <property type="entry name" value="sigma70-ECF"/>
    <property type="match status" value="1"/>
</dbReference>
<evidence type="ECO:0000259" key="5">
    <source>
        <dbReference type="Pfam" id="PF04542"/>
    </source>
</evidence>
<dbReference type="SUPFAM" id="SSF88659">
    <property type="entry name" value="Sigma3 and sigma4 domains of RNA polymerase sigma factors"/>
    <property type="match status" value="1"/>
</dbReference>
<evidence type="ECO:0000313" key="8">
    <source>
        <dbReference type="Proteomes" id="UP000014174"/>
    </source>
</evidence>
<organism evidence="7 8">
    <name type="scientific">Arcticibacter svalbardensis MN12-7</name>
    <dbReference type="NCBI Taxonomy" id="1150600"/>
    <lineage>
        <taxon>Bacteria</taxon>
        <taxon>Pseudomonadati</taxon>
        <taxon>Bacteroidota</taxon>
        <taxon>Sphingobacteriia</taxon>
        <taxon>Sphingobacteriales</taxon>
        <taxon>Sphingobacteriaceae</taxon>
        <taxon>Arcticibacter</taxon>
    </lineage>
</organism>
<comment type="caution">
    <text evidence="7">The sequence shown here is derived from an EMBL/GenBank/DDBJ whole genome shotgun (WGS) entry which is preliminary data.</text>
</comment>
<feature type="domain" description="RNA polymerase sigma-70 region 2" evidence="5">
    <location>
        <begin position="2"/>
        <end position="54"/>
    </location>
</feature>
<dbReference type="AlphaFoldDB" id="R9GUJ4"/>
<evidence type="ECO:0000313" key="7">
    <source>
        <dbReference type="EMBL" id="EOR95160.1"/>
    </source>
</evidence>
<evidence type="ECO:0000259" key="6">
    <source>
        <dbReference type="Pfam" id="PF08281"/>
    </source>
</evidence>
<accession>R9GUJ4</accession>
<feature type="domain" description="RNA polymerase sigma factor 70 region 4 type 2" evidence="6">
    <location>
        <begin position="81"/>
        <end position="131"/>
    </location>
</feature>
<evidence type="ECO:0000256" key="3">
    <source>
        <dbReference type="ARBA" id="ARBA00023082"/>
    </source>
</evidence>
<dbReference type="Pfam" id="PF08281">
    <property type="entry name" value="Sigma70_r4_2"/>
    <property type="match status" value="1"/>
</dbReference>
<reference evidence="7 8" key="1">
    <citation type="journal article" date="2013" name="Genome Announc.">
        <title>Draft Genome Sequence of Arcticibacter svalbardensis Strain MN12-7T, a Member of the Family Sphingobacteriaceae Isolated from an Arctic Soil Sample.</title>
        <authorList>
            <person name="Shivaji S."/>
            <person name="Ara S."/>
            <person name="Prasad S."/>
            <person name="Manasa B.P."/>
            <person name="Begum Z."/>
            <person name="Singh A."/>
            <person name="Kumar Pinnaka A."/>
        </authorList>
    </citation>
    <scope>NUCLEOTIDE SEQUENCE [LARGE SCALE GENOMIC DNA]</scope>
    <source>
        <strain evidence="7 8">MN12-7</strain>
    </source>
</reference>
<dbReference type="GO" id="GO:0016987">
    <property type="term" value="F:sigma factor activity"/>
    <property type="evidence" value="ECO:0007669"/>
    <property type="project" value="UniProtKB-KW"/>
</dbReference>
<keyword evidence="3" id="KW-0731">Sigma factor</keyword>
<dbReference type="Gene3D" id="1.10.10.10">
    <property type="entry name" value="Winged helix-like DNA-binding domain superfamily/Winged helix DNA-binding domain"/>
    <property type="match status" value="1"/>
</dbReference>
<gene>
    <name evidence="7" type="ORF">ADIARSV_1648</name>
</gene>
<proteinExistence type="inferred from homology"/>
<dbReference type="InterPro" id="IPR013249">
    <property type="entry name" value="RNA_pol_sigma70_r4_t2"/>
</dbReference>
<dbReference type="InterPro" id="IPR036388">
    <property type="entry name" value="WH-like_DNA-bd_sf"/>
</dbReference>
<dbReference type="InterPro" id="IPR039425">
    <property type="entry name" value="RNA_pol_sigma-70-like"/>
</dbReference>
<comment type="similarity">
    <text evidence="1">Belongs to the sigma-70 factor family. ECF subfamily.</text>
</comment>
<dbReference type="PANTHER" id="PTHR43133:SF25">
    <property type="entry name" value="RNA POLYMERASE SIGMA FACTOR RFAY-RELATED"/>
    <property type="match status" value="1"/>
</dbReference>
<dbReference type="InterPro" id="IPR013324">
    <property type="entry name" value="RNA_pol_sigma_r3/r4-like"/>
</dbReference>
<protein>
    <submittedName>
        <fullName evidence="7">RNA polymerase ECF-type sigma factor</fullName>
    </submittedName>
</protein>
<dbReference type="EMBL" id="AQPN01000063">
    <property type="protein sequence ID" value="EOR95160.1"/>
    <property type="molecule type" value="Genomic_DNA"/>
</dbReference>
<evidence type="ECO:0000256" key="4">
    <source>
        <dbReference type="ARBA" id="ARBA00023163"/>
    </source>
</evidence>